<gene>
    <name evidence="1" type="ORF">Pa4123_57730</name>
</gene>
<sequence length="381" mass="41958">MITNPGFLTQVRQEIAEMEQIEAALHREHGLGTTSSQVRDEFTVLLRERTRELAELVDAGAADWARLDQLRAGRLAAVKAAALGVLEGILLRAHPLYADVTAAAERVLDDLVDRTGVRRDVLLSVASGERFERTVGIIRMRFPDVTVWGLPILAHELGHMVAGTLPAPGQSSARPVEEYVSTEAEMEAATTGADPTQARHRLHELFADVYATYALGPAYPLAVLTLRARPDRFDDATPTHPSWTRRMWTMVEAIREMGILAASPLVAQAYRRDANVLVLPRWFAVHGERHLDERAQRTARRQAKALVALLDRNAPPRLRYDGAIDADGLGQRLAAGGEEKAAPSAVLNAAWRWRTANPEADPETMRLFSEVAVTSLRTVTA</sequence>
<dbReference type="Proteomes" id="UP001144280">
    <property type="component" value="Unassembled WGS sequence"/>
</dbReference>
<comment type="caution">
    <text evidence="1">The sequence shown here is derived from an EMBL/GenBank/DDBJ whole genome shotgun (WGS) entry which is preliminary data.</text>
</comment>
<reference evidence="1" key="1">
    <citation type="submission" date="2022-12" db="EMBL/GenBank/DDBJ databases">
        <title>New Phytohabitans aurantiacus sp. RD004123 nov., an actinomycete isolated from soil.</title>
        <authorList>
            <person name="Triningsih D.W."/>
            <person name="Harunari E."/>
            <person name="Igarashi Y."/>
        </authorList>
    </citation>
    <scope>NUCLEOTIDE SEQUENCE</scope>
    <source>
        <strain evidence="1">RD004123</strain>
    </source>
</reference>
<protein>
    <submittedName>
        <fullName evidence="1">Uncharacterized protein</fullName>
    </submittedName>
</protein>
<accession>A0ABQ5R113</accession>
<proteinExistence type="predicted"/>
<dbReference type="EMBL" id="BSDI01000032">
    <property type="protein sequence ID" value="GLI00497.1"/>
    <property type="molecule type" value="Genomic_DNA"/>
</dbReference>
<dbReference type="RefSeq" id="WP_281900830.1">
    <property type="nucleotide sequence ID" value="NZ_BSDI01000032.1"/>
</dbReference>
<keyword evidence="2" id="KW-1185">Reference proteome</keyword>
<evidence type="ECO:0000313" key="2">
    <source>
        <dbReference type="Proteomes" id="UP001144280"/>
    </source>
</evidence>
<organism evidence="1 2">
    <name type="scientific">Phytohabitans aurantiacus</name>
    <dbReference type="NCBI Taxonomy" id="3016789"/>
    <lineage>
        <taxon>Bacteria</taxon>
        <taxon>Bacillati</taxon>
        <taxon>Actinomycetota</taxon>
        <taxon>Actinomycetes</taxon>
        <taxon>Micromonosporales</taxon>
        <taxon>Micromonosporaceae</taxon>
    </lineage>
</organism>
<name>A0ABQ5R113_9ACTN</name>
<evidence type="ECO:0000313" key="1">
    <source>
        <dbReference type="EMBL" id="GLI00497.1"/>
    </source>
</evidence>